<keyword evidence="8" id="KW-1185">Reference proteome</keyword>
<dbReference type="InterPro" id="IPR000259">
    <property type="entry name" value="Adhesion_dom_fimbrial"/>
</dbReference>
<dbReference type="Pfam" id="PF00419">
    <property type="entry name" value="Fimbrial"/>
    <property type="match status" value="1"/>
</dbReference>
<dbReference type="EMBL" id="JAARLZ010000013">
    <property type="protein sequence ID" value="NII08623.1"/>
    <property type="molecule type" value="Genomic_DNA"/>
</dbReference>
<comment type="caution">
    <text evidence="7">The sequence shown here is derived from an EMBL/GenBank/DDBJ whole genome shotgun (WGS) entry which is preliminary data.</text>
</comment>
<dbReference type="GO" id="GO:0009289">
    <property type="term" value="C:pilus"/>
    <property type="evidence" value="ECO:0007669"/>
    <property type="project" value="UniProtKB-SubCell"/>
</dbReference>
<dbReference type="Proteomes" id="UP000490980">
    <property type="component" value="Unassembled WGS sequence"/>
</dbReference>
<evidence type="ECO:0000259" key="6">
    <source>
        <dbReference type="Pfam" id="PF00419"/>
    </source>
</evidence>
<comment type="similarity">
    <text evidence="2">Belongs to the fimbrial protein family.</text>
</comment>
<feature type="domain" description="Fimbrial-type adhesion" evidence="6">
    <location>
        <begin position="31"/>
        <end position="175"/>
    </location>
</feature>
<accession>A0A7X5UDR6</accession>
<feature type="chain" id="PRO_5031399923" evidence="5">
    <location>
        <begin position="25"/>
        <end position="176"/>
    </location>
</feature>
<comment type="subcellular location">
    <subcellularLocation>
        <location evidence="1">Fimbrium</location>
    </subcellularLocation>
</comment>
<gene>
    <name evidence="7" type="ORF">HBF25_19740</name>
</gene>
<evidence type="ECO:0000256" key="4">
    <source>
        <dbReference type="ARBA" id="ARBA00023263"/>
    </source>
</evidence>
<dbReference type="Gene3D" id="2.60.40.1090">
    <property type="entry name" value="Fimbrial-type adhesion domain"/>
    <property type="match status" value="1"/>
</dbReference>
<evidence type="ECO:0000256" key="1">
    <source>
        <dbReference type="ARBA" id="ARBA00004561"/>
    </source>
</evidence>
<dbReference type="InterPro" id="IPR036937">
    <property type="entry name" value="Adhesion_dom_fimbrial_sf"/>
</dbReference>
<dbReference type="InterPro" id="IPR008966">
    <property type="entry name" value="Adhesion_dom_sf"/>
</dbReference>
<evidence type="ECO:0000256" key="2">
    <source>
        <dbReference type="ARBA" id="ARBA00006671"/>
    </source>
</evidence>
<proteinExistence type="inferred from homology"/>
<dbReference type="RefSeq" id="WP_166951755.1">
    <property type="nucleotide sequence ID" value="NZ_JAARLZ010000013.1"/>
</dbReference>
<keyword evidence="3 5" id="KW-0732">Signal</keyword>
<sequence length="176" mass="18130">MTKHALLTMTALGITLLTALPTQAQNAATIRLTGRVKAGTCTPSNPTITLPEMSAKDMLTNGRIAASNTPLTLQLTGCAGVTRADLTFGTTADRDTDTTTVFKNKATAAAPHTAIWLGHTSCTATGNDITPGATRAVTVSSASQSVPLCAAYFKKSTGSITAGDISTTFNVSITYF</sequence>
<organism evidence="7 8">
    <name type="scientific">Luteibacter anthropi</name>
    <dbReference type="NCBI Taxonomy" id="564369"/>
    <lineage>
        <taxon>Bacteria</taxon>
        <taxon>Pseudomonadati</taxon>
        <taxon>Pseudomonadota</taxon>
        <taxon>Gammaproteobacteria</taxon>
        <taxon>Lysobacterales</taxon>
        <taxon>Rhodanobacteraceae</taxon>
        <taxon>Luteibacter</taxon>
    </lineage>
</organism>
<evidence type="ECO:0000313" key="8">
    <source>
        <dbReference type="Proteomes" id="UP000490980"/>
    </source>
</evidence>
<evidence type="ECO:0000256" key="3">
    <source>
        <dbReference type="ARBA" id="ARBA00022729"/>
    </source>
</evidence>
<dbReference type="InterPro" id="IPR050263">
    <property type="entry name" value="Bact_Fimbrial_Adh_Pro"/>
</dbReference>
<feature type="signal peptide" evidence="5">
    <location>
        <begin position="1"/>
        <end position="24"/>
    </location>
</feature>
<dbReference type="GO" id="GO:0043709">
    <property type="term" value="P:cell adhesion involved in single-species biofilm formation"/>
    <property type="evidence" value="ECO:0007669"/>
    <property type="project" value="TreeGrafter"/>
</dbReference>
<keyword evidence="4" id="KW-0281">Fimbrium</keyword>
<evidence type="ECO:0000313" key="7">
    <source>
        <dbReference type="EMBL" id="NII08623.1"/>
    </source>
</evidence>
<dbReference type="SUPFAM" id="SSF49401">
    <property type="entry name" value="Bacterial adhesins"/>
    <property type="match status" value="1"/>
</dbReference>
<name>A0A7X5UDR6_9GAMM</name>
<dbReference type="PANTHER" id="PTHR33420">
    <property type="entry name" value="FIMBRIAL SUBUNIT ELFA-RELATED"/>
    <property type="match status" value="1"/>
</dbReference>
<dbReference type="PANTHER" id="PTHR33420:SF3">
    <property type="entry name" value="FIMBRIAL SUBUNIT ELFA"/>
    <property type="match status" value="1"/>
</dbReference>
<dbReference type="AlphaFoldDB" id="A0A7X5UDR6"/>
<reference evidence="7 8" key="1">
    <citation type="submission" date="2020-03" db="EMBL/GenBank/DDBJ databases">
        <authorList>
            <person name="Lai Q."/>
        </authorList>
    </citation>
    <scope>NUCLEOTIDE SEQUENCE [LARGE SCALE GENOMIC DNA]</scope>
    <source>
        <strain evidence="7 8">CCUG 25036</strain>
    </source>
</reference>
<evidence type="ECO:0000256" key="5">
    <source>
        <dbReference type="SAM" id="SignalP"/>
    </source>
</evidence>
<protein>
    <submittedName>
        <fullName evidence="7">Fimbrial protein</fullName>
    </submittedName>
</protein>